<reference evidence="1 2" key="1">
    <citation type="submission" date="2022-06" db="EMBL/GenBank/DDBJ databases">
        <authorList>
            <person name="Jeon C.O."/>
        </authorList>
    </citation>
    <scope>NUCLEOTIDE SEQUENCE [LARGE SCALE GENOMIC DNA]</scope>
    <source>
        <strain evidence="1 2">KCTC 13943</strain>
    </source>
</reference>
<keyword evidence="2" id="KW-1185">Reference proteome</keyword>
<comment type="caution">
    <text evidence="1">The sequence shown here is derived from an EMBL/GenBank/DDBJ whole genome shotgun (WGS) entry which is preliminary data.</text>
</comment>
<sequence length="61" mass="7101">MTGKPNHPKIIRLLDLSEQNKDVHDPYNTGHFQETYDLISEGCRALLGKYASYRTYNMISR</sequence>
<name>A0ABT0W900_9BACI</name>
<evidence type="ECO:0000313" key="1">
    <source>
        <dbReference type="EMBL" id="MCM2532806.1"/>
    </source>
</evidence>
<gene>
    <name evidence="1" type="ORF">NDK43_10920</name>
</gene>
<dbReference type="EMBL" id="JAMQCR010000001">
    <property type="protein sequence ID" value="MCM2532806.1"/>
    <property type="molecule type" value="Genomic_DNA"/>
</dbReference>
<proteinExistence type="predicted"/>
<accession>A0ABT0W900</accession>
<dbReference type="SUPFAM" id="SSF52788">
    <property type="entry name" value="Phosphotyrosine protein phosphatases I"/>
    <property type="match status" value="1"/>
</dbReference>
<organism evidence="1 2">
    <name type="scientific">Neobacillus pocheonensis</name>
    <dbReference type="NCBI Taxonomy" id="363869"/>
    <lineage>
        <taxon>Bacteria</taxon>
        <taxon>Bacillati</taxon>
        <taxon>Bacillota</taxon>
        <taxon>Bacilli</taxon>
        <taxon>Bacillales</taxon>
        <taxon>Bacillaceae</taxon>
        <taxon>Neobacillus</taxon>
    </lineage>
</organism>
<dbReference type="Proteomes" id="UP001523262">
    <property type="component" value="Unassembled WGS sequence"/>
</dbReference>
<dbReference type="InterPro" id="IPR036196">
    <property type="entry name" value="Ptyr_pPase_sf"/>
</dbReference>
<evidence type="ECO:0000313" key="2">
    <source>
        <dbReference type="Proteomes" id="UP001523262"/>
    </source>
</evidence>
<protein>
    <submittedName>
        <fullName evidence="1">Uncharacterized protein</fullName>
    </submittedName>
</protein>
<dbReference type="Gene3D" id="3.40.50.2300">
    <property type="match status" value="1"/>
</dbReference>